<name>A0ABY9GLM4_9PSED</name>
<evidence type="ECO:0000259" key="2">
    <source>
        <dbReference type="Pfam" id="PF01408"/>
    </source>
</evidence>
<dbReference type="InterPro" id="IPR036291">
    <property type="entry name" value="NAD(P)-bd_dom_sf"/>
</dbReference>
<dbReference type="InterPro" id="IPR055170">
    <property type="entry name" value="GFO_IDH_MocA-like_dom"/>
</dbReference>
<evidence type="ECO:0000313" key="4">
    <source>
        <dbReference type="EMBL" id="WLI16680.1"/>
    </source>
</evidence>
<dbReference type="Gene3D" id="3.40.50.720">
    <property type="entry name" value="NAD(P)-binding Rossmann-like Domain"/>
    <property type="match status" value="1"/>
</dbReference>
<feature type="domain" description="GFO/IDH/MocA-like oxidoreductase" evidence="3">
    <location>
        <begin position="143"/>
        <end position="278"/>
    </location>
</feature>
<keyword evidence="5" id="KW-1185">Reference proteome</keyword>
<organism evidence="4 5">
    <name type="scientific">Pseudomonas wuhanensis</name>
    <dbReference type="NCBI Taxonomy" id="2954098"/>
    <lineage>
        <taxon>Bacteria</taxon>
        <taxon>Pseudomonadati</taxon>
        <taxon>Pseudomonadota</taxon>
        <taxon>Gammaproteobacteria</taxon>
        <taxon>Pseudomonadales</taxon>
        <taxon>Pseudomonadaceae</taxon>
        <taxon>Pseudomonas</taxon>
    </lineage>
</organism>
<dbReference type="Pfam" id="PF22725">
    <property type="entry name" value="GFO_IDH_MocA_C3"/>
    <property type="match status" value="1"/>
</dbReference>
<dbReference type="PANTHER" id="PTHR43818:SF11">
    <property type="entry name" value="BCDNA.GH03377"/>
    <property type="match status" value="1"/>
</dbReference>
<evidence type="ECO:0000259" key="3">
    <source>
        <dbReference type="Pfam" id="PF22725"/>
    </source>
</evidence>
<evidence type="ECO:0000256" key="1">
    <source>
        <dbReference type="ARBA" id="ARBA00023002"/>
    </source>
</evidence>
<dbReference type="PANTHER" id="PTHR43818">
    <property type="entry name" value="BCDNA.GH03377"/>
    <property type="match status" value="1"/>
</dbReference>
<dbReference type="Gene3D" id="3.30.360.10">
    <property type="entry name" value="Dihydrodipicolinate Reductase, domain 2"/>
    <property type="match status" value="1"/>
</dbReference>
<dbReference type="SUPFAM" id="SSF51735">
    <property type="entry name" value="NAD(P)-binding Rossmann-fold domains"/>
    <property type="match status" value="1"/>
</dbReference>
<sequence>MQAAKPFRVGMIGAGYMAKLHSLSMNNLAGYTEDPADRFDLVRIVDTDAQAAEREATRWGWSEHGTDWKTVTRDPSIDVVDIATPNDSHHEICLDAFAHGKHVICEKPLSVNSEFAAEMARKAHASGRVHMVNFTYRAWPAIAQARALIKSGAIGNVRHFEGHFFQDHNNDPTIPLHWRFKKGPAGAGALGDVGAHIIDLARFLVGEVDSVVATTQRFIQERPLPHDRSQKGQVEVDDLAAAMVQFENGATGTIKASWALPGFKNDVYFVVVGDKGAVRFSWERSNELQFFDSADPQPISGYRTIPLGRAHPGAELFWFPALGGDLGVGVTAQGMGYGDAFTLSFRHFINALKTGESPAPNFVDGLRCCEIIDAILASAEQGRWVKVHRTIID</sequence>
<gene>
    <name evidence="4" type="ORF">PSH88_20825</name>
</gene>
<dbReference type="SUPFAM" id="SSF55347">
    <property type="entry name" value="Glyceraldehyde-3-phosphate dehydrogenase-like, C-terminal domain"/>
    <property type="match status" value="1"/>
</dbReference>
<accession>A0ABY9GLM4</accession>
<dbReference type="RefSeq" id="WP_305422364.1">
    <property type="nucleotide sequence ID" value="NZ_CP117430.1"/>
</dbReference>
<dbReference type="Proteomes" id="UP001230768">
    <property type="component" value="Chromosome"/>
</dbReference>
<dbReference type="EMBL" id="CP117430">
    <property type="protein sequence ID" value="WLI16680.1"/>
    <property type="molecule type" value="Genomic_DNA"/>
</dbReference>
<evidence type="ECO:0000313" key="5">
    <source>
        <dbReference type="Proteomes" id="UP001230768"/>
    </source>
</evidence>
<protein>
    <submittedName>
        <fullName evidence="4">Gfo/Idh/MocA family oxidoreductase</fullName>
    </submittedName>
</protein>
<dbReference type="InterPro" id="IPR050463">
    <property type="entry name" value="Gfo/Idh/MocA_oxidrdct_glycsds"/>
</dbReference>
<dbReference type="InterPro" id="IPR000683">
    <property type="entry name" value="Gfo/Idh/MocA-like_OxRdtase_N"/>
</dbReference>
<feature type="domain" description="Gfo/Idh/MocA-like oxidoreductase N-terminal" evidence="2">
    <location>
        <begin position="7"/>
        <end position="134"/>
    </location>
</feature>
<keyword evidence="1" id="KW-0560">Oxidoreductase</keyword>
<reference evidence="4 5" key="1">
    <citation type="submission" date="2023-02" db="EMBL/GenBank/DDBJ databases">
        <title>Evolution of Hrp T3SS in non-pathogenic Pseudomonas fluorescens.</title>
        <authorList>
            <person name="Liao K."/>
            <person name="Wei H."/>
            <person name="Gu Y."/>
        </authorList>
    </citation>
    <scope>NUCLEOTIDE SEQUENCE [LARGE SCALE GENOMIC DNA]</scope>
    <source>
        <strain evidence="4 5">FP607</strain>
    </source>
</reference>
<dbReference type="Pfam" id="PF01408">
    <property type="entry name" value="GFO_IDH_MocA"/>
    <property type="match status" value="1"/>
</dbReference>
<proteinExistence type="predicted"/>